<feature type="domain" description="Zn(2)-C6 fungal-type" evidence="10">
    <location>
        <begin position="15"/>
        <end position="48"/>
    </location>
</feature>
<dbReference type="PANTHER" id="PTHR31845">
    <property type="entry name" value="FINGER DOMAIN PROTEIN, PUTATIVE-RELATED"/>
    <property type="match status" value="1"/>
</dbReference>
<dbReference type="InterPro" id="IPR001138">
    <property type="entry name" value="Zn2Cys6_DnaBD"/>
</dbReference>
<evidence type="ECO:0000256" key="4">
    <source>
        <dbReference type="ARBA" id="ARBA00023015"/>
    </source>
</evidence>
<keyword evidence="2" id="KW-0479">Metal-binding</keyword>
<keyword evidence="6" id="KW-0804">Transcription</keyword>
<dbReference type="RefSeq" id="XP_024720504.1">
    <property type="nucleotide sequence ID" value="XM_024864190.1"/>
</dbReference>
<reference evidence="11 12" key="1">
    <citation type="journal article" date="2018" name="New Phytol.">
        <title>Comparative genomics and transcriptomics depict ericoid mycorrhizal fungi as versatile saprotrophs and plant mutualists.</title>
        <authorList>
            <person name="Martino E."/>
            <person name="Morin E."/>
            <person name="Grelet G.A."/>
            <person name="Kuo A."/>
            <person name="Kohler A."/>
            <person name="Daghino S."/>
            <person name="Barry K.W."/>
            <person name="Cichocki N."/>
            <person name="Clum A."/>
            <person name="Dockter R.B."/>
            <person name="Hainaut M."/>
            <person name="Kuo R.C."/>
            <person name="LaButti K."/>
            <person name="Lindahl B.D."/>
            <person name="Lindquist E.A."/>
            <person name="Lipzen A."/>
            <person name="Khouja H.R."/>
            <person name="Magnuson J."/>
            <person name="Murat C."/>
            <person name="Ohm R.A."/>
            <person name="Singer S.W."/>
            <person name="Spatafora J.W."/>
            <person name="Wang M."/>
            <person name="Veneault-Fourrey C."/>
            <person name="Henrissat B."/>
            <person name="Grigoriev I.V."/>
            <person name="Martin F.M."/>
            <person name="Perotto S."/>
        </authorList>
    </citation>
    <scope>NUCLEOTIDE SEQUENCE [LARGE SCALE GENOMIC DNA]</scope>
    <source>
        <strain evidence="11 12">ATCC 22711</strain>
    </source>
</reference>
<dbReference type="Proteomes" id="UP000241818">
    <property type="component" value="Unassembled WGS sequence"/>
</dbReference>
<feature type="compositionally biased region" description="Low complexity" evidence="9">
    <location>
        <begin position="112"/>
        <end position="125"/>
    </location>
</feature>
<dbReference type="InterPro" id="IPR036864">
    <property type="entry name" value="Zn2-C6_fun-type_DNA-bd_sf"/>
</dbReference>
<gene>
    <name evidence="11" type="ORF">M430DRAFT_19961</name>
</gene>
<evidence type="ECO:0000256" key="6">
    <source>
        <dbReference type="ARBA" id="ARBA00023163"/>
    </source>
</evidence>
<dbReference type="OrthoDB" id="3163292at2759"/>
<dbReference type="SUPFAM" id="SSF57701">
    <property type="entry name" value="Zn2/Cys6 DNA-binding domain"/>
    <property type="match status" value="1"/>
</dbReference>
<dbReference type="CDD" id="cd00067">
    <property type="entry name" value="GAL4"/>
    <property type="match status" value="1"/>
</dbReference>
<dbReference type="Gene3D" id="4.10.240.10">
    <property type="entry name" value="Zn(2)-C6 fungal-type DNA-binding domain"/>
    <property type="match status" value="1"/>
</dbReference>
<dbReference type="STRING" id="857342.A0A2T3B0Q6"/>
<evidence type="ECO:0000313" key="12">
    <source>
        <dbReference type="Proteomes" id="UP000241818"/>
    </source>
</evidence>
<keyword evidence="5" id="KW-0238">DNA-binding</keyword>
<dbReference type="InterPro" id="IPR051089">
    <property type="entry name" value="prtT"/>
</dbReference>
<evidence type="ECO:0000256" key="3">
    <source>
        <dbReference type="ARBA" id="ARBA00022833"/>
    </source>
</evidence>
<comment type="subcellular location">
    <subcellularLocation>
        <location evidence="1">Nucleus</location>
    </subcellularLocation>
</comment>
<proteinExistence type="predicted"/>
<keyword evidence="4" id="KW-0805">Transcription regulation</keyword>
<feature type="coiled-coil region" evidence="8">
    <location>
        <begin position="54"/>
        <end position="81"/>
    </location>
</feature>
<evidence type="ECO:0000256" key="9">
    <source>
        <dbReference type="SAM" id="MobiDB-lite"/>
    </source>
</evidence>
<evidence type="ECO:0000259" key="10">
    <source>
        <dbReference type="PROSITE" id="PS50048"/>
    </source>
</evidence>
<dbReference type="AlphaFoldDB" id="A0A2T3B0Q6"/>
<keyword evidence="12" id="KW-1185">Reference proteome</keyword>
<dbReference type="GeneID" id="36572271"/>
<evidence type="ECO:0000256" key="7">
    <source>
        <dbReference type="ARBA" id="ARBA00023242"/>
    </source>
</evidence>
<evidence type="ECO:0000313" key="11">
    <source>
        <dbReference type="EMBL" id="PSS16996.1"/>
    </source>
</evidence>
<dbReference type="GO" id="GO:0000976">
    <property type="term" value="F:transcription cis-regulatory region binding"/>
    <property type="evidence" value="ECO:0007669"/>
    <property type="project" value="TreeGrafter"/>
</dbReference>
<name>A0A2T3B0Q6_AMORE</name>
<dbReference type="FunFam" id="4.10.240.10:FF:000003">
    <property type="entry name" value="C6 transcription factor (Leu3)"/>
    <property type="match status" value="1"/>
</dbReference>
<dbReference type="EMBL" id="KZ679012">
    <property type="protein sequence ID" value="PSS16996.1"/>
    <property type="molecule type" value="Genomic_DNA"/>
</dbReference>
<dbReference type="PANTHER" id="PTHR31845:SF21">
    <property type="entry name" value="REGULATORY PROTEIN LEU3"/>
    <property type="match status" value="1"/>
</dbReference>
<evidence type="ECO:0000256" key="1">
    <source>
        <dbReference type="ARBA" id="ARBA00004123"/>
    </source>
</evidence>
<accession>A0A2T3B0Q6</accession>
<evidence type="ECO:0000256" key="2">
    <source>
        <dbReference type="ARBA" id="ARBA00022723"/>
    </source>
</evidence>
<dbReference type="PROSITE" id="PS00463">
    <property type="entry name" value="ZN2_CY6_FUNGAL_1"/>
    <property type="match status" value="1"/>
</dbReference>
<dbReference type="GO" id="GO:0005634">
    <property type="term" value="C:nucleus"/>
    <property type="evidence" value="ECO:0007669"/>
    <property type="project" value="UniProtKB-SubCell"/>
</dbReference>
<dbReference type="Pfam" id="PF00172">
    <property type="entry name" value="Zn_clus"/>
    <property type="match status" value="1"/>
</dbReference>
<dbReference type="SMART" id="SM00066">
    <property type="entry name" value="GAL4"/>
    <property type="match status" value="1"/>
</dbReference>
<keyword evidence="7" id="KW-0539">Nucleus</keyword>
<organism evidence="11 12">
    <name type="scientific">Amorphotheca resinae ATCC 22711</name>
    <dbReference type="NCBI Taxonomy" id="857342"/>
    <lineage>
        <taxon>Eukaryota</taxon>
        <taxon>Fungi</taxon>
        <taxon>Dikarya</taxon>
        <taxon>Ascomycota</taxon>
        <taxon>Pezizomycotina</taxon>
        <taxon>Leotiomycetes</taxon>
        <taxon>Helotiales</taxon>
        <taxon>Amorphothecaceae</taxon>
        <taxon>Amorphotheca</taxon>
    </lineage>
</organism>
<feature type="region of interest" description="Disordered" evidence="9">
    <location>
        <begin position="103"/>
        <end position="148"/>
    </location>
</feature>
<keyword evidence="8" id="KW-0175">Coiled coil</keyword>
<dbReference type="GO" id="GO:0000981">
    <property type="term" value="F:DNA-binding transcription factor activity, RNA polymerase II-specific"/>
    <property type="evidence" value="ECO:0007669"/>
    <property type="project" value="InterPro"/>
</dbReference>
<evidence type="ECO:0000256" key="5">
    <source>
        <dbReference type="ARBA" id="ARBA00023125"/>
    </source>
</evidence>
<dbReference type="GO" id="GO:0001216">
    <property type="term" value="F:DNA-binding transcription activator activity"/>
    <property type="evidence" value="ECO:0007669"/>
    <property type="project" value="UniProtKB-ARBA"/>
</dbReference>
<sequence>MDQSATPTTGRNKKACTECRQQKARCDAHLVSPRPCSRCQKMNVQCVISDPFKRQNKRQRLSELEREATLLRQELNNGQNHGQTSESAQLANTAEIRTNSVSNGEVSTNAGSSTQTVSSTIQVRSRPQSPHSPLHDSRRENIREDQTSDLTVMRTLDGVQVDADTIDGIFQTYFQRYNHFMPILDPLETPNWYYKLSPFLFWAIIGVACRAYTAERTLLDSLAPKITNLALTSLNPKHTSLRTIKGLLLVLNWPFPTGSLSQDIPFPLSGGMLHMAMQMGLHVPLSSQEFSRVKISLTEDDINKRSELWANCVLVYQRACNCIGLAHLGLLDLGLLDASQKTERDQTPSLRISPSLRFQLKIHGIVTRCCTVVQEHGLRTLSAEQERSLDIILRVFEAQLADAEAGFVTDIDLFYFYTCRLTVQMFYFFKNPASLHVEAVIRLYTSACQLVDYMEKLDQDRQILATSPFYFNYAMILASHATLRIMKSSFAQYLDPVGGKSTFFRALDLGKRLATENCRDLASRNTLTLTQLWNSKKAFKRPNGTEYLSLRIRSRLAMSPVYDTAWWWREEFGGQMGAYLPPTDETRQSSDGNQGVNAAMVSNHESLGFGMQEPDFLDDNFLAEFGWTYGGSDPFSPLMQEYGPESFSASNDQIPYTG</sequence>
<feature type="compositionally biased region" description="Basic and acidic residues" evidence="9">
    <location>
        <begin position="133"/>
        <end position="146"/>
    </location>
</feature>
<evidence type="ECO:0000256" key="8">
    <source>
        <dbReference type="SAM" id="Coils"/>
    </source>
</evidence>
<protein>
    <recommendedName>
        <fullName evidence="10">Zn(2)-C6 fungal-type domain-containing protein</fullName>
    </recommendedName>
</protein>
<dbReference type="InParanoid" id="A0A2T3B0Q6"/>
<dbReference type="GO" id="GO:0008270">
    <property type="term" value="F:zinc ion binding"/>
    <property type="evidence" value="ECO:0007669"/>
    <property type="project" value="InterPro"/>
</dbReference>
<keyword evidence="3" id="KW-0862">Zinc</keyword>
<dbReference type="CDD" id="cd12148">
    <property type="entry name" value="fungal_TF_MHR"/>
    <property type="match status" value="1"/>
</dbReference>
<dbReference type="PROSITE" id="PS50048">
    <property type="entry name" value="ZN2_CY6_FUNGAL_2"/>
    <property type="match status" value="1"/>
</dbReference>